<proteinExistence type="predicted"/>
<comment type="caution">
    <text evidence="1">The sequence shown here is derived from an EMBL/GenBank/DDBJ whole genome shotgun (WGS) entry which is preliminary data.</text>
</comment>
<protein>
    <submittedName>
        <fullName evidence="1">Uncharacterized protein</fullName>
    </submittedName>
</protein>
<reference evidence="1" key="1">
    <citation type="submission" date="2016-10" db="EMBL/GenBank/DDBJ databases">
        <title>Sequence of Gallionella enrichment culture.</title>
        <authorList>
            <person name="Poehlein A."/>
            <person name="Muehling M."/>
            <person name="Daniel R."/>
        </authorList>
    </citation>
    <scope>NUCLEOTIDE SEQUENCE</scope>
</reference>
<dbReference type="AlphaFoldDB" id="A0A1J5SSR2"/>
<gene>
    <name evidence="1" type="ORF">GALL_71990</name>
</gene>
<evidence type="ECO:0000313" key="1">
    <source>
        <dbReference type="EMBL" id="OIR11027.1"/>
    </source>
</evidence>
<dbReference type="EMBL" id="MLJW01000021">
    <property type="protein sequence ID" value="OIR11027.1"/>
    <property type="molecule type" value="Genomic_DNA"/>
</dbReference>
<sequence length="182" mass="19561">MSLQIPHLPILNVLAAAALLSACSVLSQFRPSAHLATCPPPPGIALSSNQAMRYYTCLGTLADADINKEYQATNRSFATTGSDSDRLRLAMLLSLPDTGFRSIATALDLLQHLPAGTSSTPSELQDIAGMLTRLLAQQLRADMTVDDLTRALAAEKAHAEFLQGKIDAVKDLEINLIHRDQP</sequence>
<name>A0A1J5SSR2_9ZZZZ</name>
<accession>A0A1J5SSR2</accession>
<organism evidence="1">
    <name type="scientific">mine drainage metagenome</name>
    <dbReference type="NCBI Taxonomy" id="410659"/>
    <lineage>
        <taxon>unclassified sequences</taxon>
        <taxon>metagenomes</taxon>
        <taxon>ecological metagenomes</taxon>
    </lineage>
</organism>